<dbReference type="InterPro" id="IPR001680">
    <property type="entry name" value="WD40_rpt"/>
</dbReference>
<keyword evidence="2 6" id="KW-0853">WD repeat</keyword>
<evidence type="ECO:0000256" key="4">
    <source>
        <dbReference type="ARBA" id="ARBA00023069"/>
    </source>
</evidence>
<dbReference type="InterPro" id="IPR036322">
    <property type="entry name" value="WD40_repeat_dom_sf"/>
</dbReference>
<name>A0A3P3Y2Q7_PLABS</name>
<accession>A0A3P3Y2Q7</accession>
<proteinExistence type="predicted"/>
<evidence type="ECO:0000256" key="3">
    <source>
        <dbReference type="ARBA" id="ARBA00022737"/>
    </source>
</evidence>
<keyword evidence="10" id="KW-0496">Mitochondrion</keyword>
<feature type="domain" description="WDR19 WD40 repeat" evidence="7">
    <location>
        <begin position="365"/>
        <end position="627"/>
    </location>
</feature>
<dbReference type="GO" id="GO:0005929">
    <property type="term" value="C:cilium"/>
    <property type="evidence" value="ECO:0007669"/>
    <property type="project" value="UniProtKB-SubCell"/>
</dbReference>
<evidence type="ECO:0000313" key="11">
    <source>
        <dbReference type="Proteomes" id="UP000290189"/>
    </source>
</evidence>
<dbReference type="GO" id="GO:0060271">
    <property type="term" value="P:cilium assembly"/>
    <property type="evidence" value="ECO:0007669"/>
    <property type="project" value="TreeGrafter"/>
</dbReference>
<evidence type="ECO:0000259" key="8">
    <source>
        <dbReference type="Pfam" id="PF23387"/>
    </source>
</evidence>
<dbReference type="InterPro" id="IPR039468">
    <property type="entry name" value="WDR19_WD40_rpt"/>
</dbReference>
<dbReference type="Pfam" id="PF23389">
    <property type="entry name" value="Beta-prop_WDR19_1st"/>
    <property type="match status" value="1"/>
</dbReference>
<dbReference type="PANTHER" id="PTHR14920:SF0">
    <property type="entry name" value="WD REPEAT DOMAIN 19"/>
    <property type="match status" value="1"/>
</dbReference>
<feature type="domain" description="IFT80/172/WDR35 TPR" evidence="8">
    <location>
        <begin position="698"/>
        <end position="790"/>
    </location>
</feature>
<dbReference type="Gene3D" id="2.130.10.10">
    <property type="entry name" value="YVTN repeat-like/Quinoprotein amine dehydrogenase"/>
    <property type="match status" value="2"/>
</dbReference>
<dbReference type="FunFam" id="2.130.10.10:FF:000242">
    <property type="entry name" value="WD repeat domain 19, isoform CRA_a"/>
    <property type="match status" value="1"/>
</dbReference>
<dbReference type="Pfam" id="PF15911">
    <property type="entry name" value="Beta-prop_WDR19_2nd"/>
    <property type="match status" value="1"/>
</dbReference>
<dbReference type="SMART" id="SM00320">
    <property type="entry name" value="WD40"/>
    <property type="match status" value="4"/>
</dbReference>
<sequence>MPPKVLFSHGEDVHGAGVAKIAWDPTGTVLATCGANLRVCLWSRTGAEIDQFQLTVAGACQELAWDQEGEHLAVLQDGNSIVTLWSARTRQRTDLNTNLKDPTILLWSRTGPQLAVGTAQGNLLMYNSRTKRKVPIVGKHAKKIVCGGWNLQNKLALASVDRVVTVSDAEGATLHETTVKGVPVTIRFAEKKANEKKVDRENTLSMNMERRTVFMFDLDDAANPVELAFQQKYGDIVDYQWYGDGYLLAAFSKGFVVVISTHMKEIGEELNCMKLHDESMNAVAVTLAGSMFATCADDGVRVVDLSDWRELKLATVDRDSLKGVARAVQWTGDGQILTVATTAGLVSSYLISIPSLGACYRGAPVYLSSLREVTHLASYADDAAFRRTIALEIEPTFLAIGAAHIAVGMNNRAWIYRVDDHALVREVDLVGSVRAIALNGAFVAALTTNRQVQVVPIARPDDARVFPDASGASASDAVTAMALTDSLLICGYASGTIACVVVDEGGAGAYTVVDEWRHSTGIRAVYASAQGTRCVVIDDANGAFVFSPVDHSLVPVVGLPVPTRAVFWDRTSNATVFVAVSSREERLAQTFVYRAQTIRGALVDAVERTSLPPAFTVFGVEGGVIFGSRASNPTALTSMILASHEHVVSSATAPIPKRSALPADRVAATCGQYAALGAVRDAWQLAEDANVVNLVGKALADRALVALDVATAADVYRSLGALSKVMALERAAGIENAELLVGVVSMIVGQYDDAERALLRSSQPRLALDMRRDLLHWDRALRLAQTLAPHLAPEICRENAAQLEMRGAYEGAGALYARAAEALPAGCDVWRACQRGLARIAMHAGDVAGGRAVIARLASCGDADLDQVRRECGAILEQNKGANLNEAAALYVESGALERAAAIYIATKNYGAAAPLMAKITTPKLHAQYAKAKEREGDYAEAERAYEVAADVVSVVRLNLEHLEPAKAFALVRATRSTEGAALIAQFCRTRHDFDASIEFLILARRTDEAFQLADAHDRMATYAGLLGDEASAEQVGAIAAYYENRGAYARAAQCRLRMGQHQRALRLYLSDGSEASVGDAIGVVRRARATGAPDADDLAGVVLRYLSGEQDGAPKPPMLLFQLFVAVEDFDRAAAIATRIADDEQRDGRFKAAHDLLFRVARELVAHGRPVPEEIRRGLVLMHSYVLARCLSKARDHYGAARMLMRTAKHISRFGDHVVAILTKTVIECQLAGLKRSAFEYASMLMRPEYRQQIDGKYKTRIEAVVRRRVQEEDDEPTSPCPYCGNQIPETLLDCVFCQNTIPFCCASGKHMVVDEWAQCPECRSPALFNALTSFVMENGACPMCEAPVNAGAIARVHDPLQATAPPAAAPAKEGRAGDLPDIMKADKVSADDFAPGGGARDPAKIEYREAILNDEALLDPALQ</sequence>
<dbReference type="PANTHER" id="PTHR14920">
    <property type="entry name" value="OSMOTIC AVOIDANCE ABNORMAL PROTEIN 1/WD REPEAT MEMBRANE PROTEIN"/>
    <property type="match status" value="1"/>
</dbReference>
<dbReference type="InterPro" id="IPR015943">
    <property type="entry name" value="WD40/YVTN_repeat-like_dom_sf"/>
</dbReference>
<evidence type="ECO:0000259" key="9">
    <source>
        <dbReference type="Pfam" id="PF23389"/>
    </source>
</evidence>
<protein>
    <submittedName>
        <fullName evidence="10">Uncharacterized protein</fullName>
    </submittedName>
</protein>
<evidence type="ECO:0000259" key="7">
    <source>
        <dbReference type="Pfam" id="PF15911"/>
    </source>
</evidence>
<evidence type="ECO:0000256" key="1">
    <source>
        <dbReference type="ARBA" id="ARBA00004138"/>
    </source>
</evidence>
<dbReference type="InterPro" id="IPR056157">
    <property type="entry name" value="TPR_IFT80_172_dom"/>
</dbReference>
<evidence type="ECO:0000256" key="5">
    <source>
        <dbReference type="ARBA" id="ARBA00023273"/>
    </source>
</evidence>
<dbReference type="GO" id="GO:0030991">
    <property type="term" value="C:intraciliary transport particle A"/>
    <property type="evidence" value="ECO:0007669"/>
    <property type="project" value="TreeGrafter"/>
</dbReference>
<evidence type="ECO:0000256" key="6">
    <source>
        <dbReference type="PROSITE-ProRule" id="PRU00221"/>
    </source>
</evidence>
<keyword evidence="5" id="KW-0966">Cell projection</keyword>
<keyword evidence="4" id="KW-0969">Cilium</keyword>
<feature type="domain" description="WDR19 first beta-propeller" evidence="9">
    <location>
        <begin position="20"/>
        <end position="344"/>
    </location>
</feature>
<dbReference type="EMBL" id="OVEO01000002">
    <property type="protein sequence ID" value="SPQ94469.1"/>
    <property type="molecule type" value="Genomic_DNA"/>
</dbReference>
<keyword evidence="3" id="KW-0677">Repeat</keyword>
<geneLocation type="mitochondrion" evidence="10"/>
<dbReference type="SUPFAM" id="SSF50978">
    <property type="entry name" value="WD40 repeat-like"/>
    <property type="match status" value="1"/>
</dbReference>
<dbReference type="PROSITE" id="PS50082">
    <property type="entry name" value="WD_REPEATS_2"/>
    <property type="match status" value="1"/>
</dbReference>
<comment type="subcellular location">
    <subcellularLocation>
        <location evidence="1">Cell projection</location>
        <location evidence="1">Cilium</location>
    </subcellularLocation>
</comment>
<dbReference type="InterPro" id="IPR057855">
    <property type="entry name" value="Beta-prop_WDR19_1st"/>
</dbReference>
<evidence type="ECO:0000256" key="2">
    <source>
        <dbReference type="ARBA" id="ARBA00022574"/>
    </source>
</evidence>
<feature type="repeat" description="WD" evidence="6">
    <location>
        <begin position="11"/>
        <end position="43"/>
    </location>
</feature>
<organism evidence="10 11">
    <name type="scientific">Plasmodiophora brassicae</name>
    <name type="common">Clubroot disease agent</name>
    <dbReference type="NCBI Taxonomy" id="37360"/>
    <lineage>
        <taxon>Eukaryota</taxon>
        <taxon>Sar</taxon>
        <taxon>Rhizaria</taxon>
        <taxon>Endomyxa</taxon>
        <taxon>Phytomyxea</taxon>
        <taxon>Plasmodiophorida</taxon>
        <taxon>Plasmodiophoridae</taxon>
        <taxon>Plasmodiophora</taxon>
    </lineage>
</organism>
<reference evidence="10 11" key="1">
    <citation type="submission" date="2018-03" db="EMBL/GenBank/DDBJ databases">
        <authorList>
            <person name="Fogelqvist J."/>
        </authorList>
    </citation>
    <scope>NUCLEOTIDE SEQUENCE [LARGE SCALE GENOMIC DNA]</scope>
</reference>
<dbReference type="GO" id="GO:0035721">
    <property type="term" value="P:intraciliary retrograde transport"/>
    <property type="evidence" value="ECO:0007669"/>
    <property type="project" value="InterPro"/>
</dbReference>
<evidence type="ECO:0000313" key="10">
    <source>
        <dbReference type="EMBL" id="SPQ94469.1"/>
    </source>
</evidence>
<dbReference type="Proteomes" id="UP000290189">
    <property type="component" value="Unassembled WGS sequence"/>
</dbReference>
<dbReference type="InterPro" id="IPR040379">
    <property type="entry name" value="WDR19/dyf-2"/>
</dbReference>
<dbReference type="Pfam" id="PF23387">
    <property type="entry name" value="TPR_IFT80_172"/>
    <property type="match status" value="1"/>
</dbReference>
<gene>
    <name evidence="10" type="ORF">PLBR_LOCUS1684</name>
</gene>
<dbReference type="SUPFAM" id="SSF82171">
    <property type="entry name" value="DPP6 N-terminal domain-like"/>
    <property type="match status" value="1"/>
</dbReference>